<dbReference type="SUPFAM" id="SSF51735">
    <property type="entry name" value="NAD(P)-binding Rossmann-fold domains"/>
    <property type="match status" value="1"/>
</dbReference>
<dbReference type="AlphaFoldDB" id="A0ABD3Q074"/>
<comment type="caution">
    <text evidence="4">The sequence shown here is derived from an EMBL/GenBank/DDBJ whole genome shotgun (WGS) entry which is preliminary data.</text>
</comment>
<keyword evidence="5" id="KW-1185">Reference proteome</keyword>
<comment type="similarity">
    <text evidence="1 3">Belongs to the short-chain dehydrogenases/reductases (SDR) family.</text>
</comment>
<sequence length="264" mass="29125">MSLVLISRTESKLRAVADEIDSMARKGGGGGGTTTTTTTTTTIEKTRCVVCDYSNFDERARERVARELDGLDVGVLINNVGVSYRYPMYFHELSDDEVGDIVEMNVNSTVRMTRMVIDGMVERGRGAVINVSSGSAGFAMPLLAEYGAAKMFVQRFSESLDAEYRGRGVRVQCQVPFYVATKLAKLRKSLTVPTADEYARMGVNWLGYGGVVQPYWLHGLQGWIMSCFPSFVLDRGVMSMHDGIRRRGMKKDAKLAAEGGKKVE</sequence>
<dbReference type="PRINTS" id="PR00080">
    <property type="entry name" value="SDRFAMILY"/>
</dbReference>
<dbReference type="InterPro" id="IPR036291">
    <property type="entry name" value="NAD(P)-bd_dom_sf"/>
</dbReference>
<dbReference type="Gene3D" id="3.40.50.720">
    <property type="entry name" value="NAD(P)-binding Rossmann-like Domain"/>
    <property type="match status" value="1"/>
</dbReference>
<dbReference type="Pfam" id="PF00106">
    <property type="entry name" value="adh_short"/>
    <property type="match status" value="1"/>
</dbReference>
<dbReference type="CDD" id="cd05356">
    <property type="entry name" value="17beta-HSD1_like_SDR_c"/>
    <property type="match status" value="1"/>
</dbReference>
<dbReference type="InterPro" id="IPR051019">
    <property type="entry name" value="VLCFA-Steroid_DH"/>
</dbReference>
<keyword evidence="2" id="KW-0560">Oxidoreductase</keyword>
<reference evidence="4 5" key="1">
    <citation type="submission" date="2024-10" db="EMBL/GenBank/DDBJ databases">
        <title>Updated reference genomes for cyclostephanoid diatoms.</title>
        <authorList>
            <person name="Roberts W.R."/>
            <person name="Alverson A.J."/>
        </authorList>
    </citation>
    <scope>NUCLEOTIDE SEQUENCE [LARGE SCALE GENOMIC DNA]</scope>
    <source>
        <strain evidence="4 5">AJA276-08</strain>
    </source>
</reference>
<dbReference type="PANTHER" id="PTHR43899:SF13">
    <property type="entry name" value="RH59310P"/>
    <property type="match status" value="1"/>
</dbReference>
<organism evidence="4 5">
    <name type="scientific">Stephanodiscus triporus</name>
    <dbReference type="NCBI Taxonomy" id="2934178"/>
    <lineage>
        <taxon>Eukaryota</taxon>
        <taxon>Sar</taxon>
        <taxon>Stramenopiles</taxon>
        <taxon>Ochrophyta</taxon>
        <taxon>Bacillariophyta</taxon>
        <taxon>Coscinodiscophyceae</taxon>
        <taxon>Thalassiosirophycidae</taxon>
        <taxon>Stephanodiscales</taxon>
        <taxon>Stephanodiscaceae</taxon>
        <taxon>Stephanodiscus</taxon>
    </lineage>
</organism>
<protein>
    <submittedName>
        <fullName evidence="4">Uncharacterized protein</fullName>
    </submittedName>
</protein>
<dbReference type="Proteomes" id="UP001530315">
    <property type="component" value="Unassembled WGS sequence"/>
</dbReference>
<proteinExistence type="inferred from homology"/>
<evidence type="ECO:0000313" key="5">
    <source>
        <dbReference type="Proteomes" id="UP001530315"/>
    </source>
</evidence>
<evidence type="ECO:0000256" key="1">
    <source>
        <dbReference type="ARBA" id="ARBA00006484"/>
    </source>
</evidence>
<name>A0ABD3Q074_9STRA</name>
<dbReference type="PANTHER" id="PTHR43899">
    <property type="entry name" value="RH59310P"/>
    <property type="match status" value="1"/>
</dbReference>
<evidence type="ECO:0000256" key="2">
    <source>
        <dbReference type="ARBA" id="ARBA00023002"/>
    </source>
</evidence>
<dbReference type="PIRSF" id="PIRSF000126">
    <property type="entry name" value="11-beta-HSD1"/>
    <property type="match status" value="1"/>
</dbReference>
<dbReference type="InterPro" id="IPR002347">
    <property type="entry name" value="SDR_fam"/>
</dbReference>
<evidence type="ECO:0000256" key="3">
    <source>
        <dbReference type="RuleBase" id="RU000363"/>
    </source>
</evidence>
<gene>
    <name evidence="4" type="ORF">ACHAW5_002843</name>
</gene>
<dbReference type="EMBL" id="JALLAZ020000508">
    <property type="protein sequence ID" value="KAL3793563.1"/>
    <property type="molecule type" value="Genomic_DNA"/>
</dbReference>
<dbReference type="PRINTS" id="PR00081">
    <property type="entry name" value="GDHRDH"/>
</dbReference>
<accession>A0ABD3Q074</accession>
<evidence type="ECO:0000313" key="4">
    <source>
        <dbReference type="EMBL" id="KAL3793563.1"/>
    </source>
</evidence>
<dbReference type="GO" id="GO:0016491">
    <property type="term" value="F:oxidoreductase activity"/>
    <property type="evidence" value="ECO:0007669"/>
    <property type="project" value="UniProtKB-KW"/>
</dbReference>